<dbReference type="EMBL" id="BK015325">
    <property type="protein sequence ID" value="DAE01474.1"/>
    <property type="molecule type" value="Genomic_DNA"/>
</dbReference>
<sequence>MNEDELEAWINKLIESNELWKFYKSKQFRRLRKEVLNDDHHECQICRCANATIAHHVQHVRKYPRLALSKYYYYKGKKYRNLISVCKTCHNILHPEKHKGYKKPITEERC</sequence>
<protein>
    <submittedName>
        <fullName evidence="1">HNH endonuclease bacteriophage, HNH Endonuclease, DNA.52A</fullName>
    </submittedName>
</protein>
<evidence type="ECO:0000313" key="1">
    <source>
        <dbReference type="EMBL" id="DAE01474.1"/>
    </source>
</evidence>
<reference evidence="1" key="1">
    <citation type="journal article" date="2021" name="Proc. Natl. Acad. Sci. U.S.A.">
        <title>A Catalog of Tens of Thousands of Viruses from Human Metagenomes Reveals Hidden Associations with Chronic Diseases.</title>
        <authorList>
            <person name="Tisza M.J."/>
            <person name="Buck C.B."/>
        </authorList>
    </citation>
    <scope>NUCLEOTIDE SEQUENCE</scope>
    <source>
        <strain evidence="1">CtQtc11</strain>
    </source>
</reference>
<name>A0A8S5P3A8_9CAUD</name>
<organism evidence="1">
    <name type="scientific">Siphoviridae sp. ctQtc11</name>
    <dbReference type="NCBI Taxonomy" id="2825497"/>
    <lineage>
        <taxon>Viruses</taxon>
        <taxon>Duplodnaviria</taxon>
        <taxon>Heunggongvirae</taxon>
        <taxon>Uroviricota</taxon>
        <taxon>Caudoviricetes</taxon>
    </lineage>
</organism>
<accession>A0A8S5P3A8</accession>
<dbReference type="GO" id="GO:0004519">
    <property type="term" value="F:endonuclease activity"/>
    <property type="evidence" value="ECO:0007669"/>
    <property type="project" value="UniProtKB-KW"/>
</dbReference>
<keyword evidence="1" id="KW-0540">Nuclease</keyword>
<keyword evidence="1" id="KW-0378">Hydrolase</keyword>
<keyword evidence="1" id="KW-0255">Endonuclease</keyword>
<proteinExistence type="predicted"/>